<proteinExistence type="predicted"/>
<evidence type="ECO:0000256" key="2">
    <source>
        <dbReference type="ARBA" id="ARBA00023163"/>
    </source>
</evidence>
<dbReference type="PANTHER" id="PTHR10270:SF161">
    <property type="entry name" value="SEX-DETERMINING REGION Y PROTEIN"/>
    <property type="match status" value="1"/>
</dbReference>
<protein>
    <recommendedName>
        <fullName evidence="5">HMG box domain-containing protein</fullName>
    </recommendedName>
</protein>
<evidence type="ECO:0000256" key="3">
    <source>
        <dbReference type="PROSITE-ProRule" id="PRU00267"/>
    </source>
</evidence>
<evidence type="ECO:0000313" key="7">
    <source>
        <dbReference type="Proteomes" id="UP001212997"/>
    </source>
</evidence>
<dbReference type="GO" id="GO:0030154">
    <property type="term" value="P:cell differentiation"/>
    <property type="evidence" value="ECO:0007669"/>
    <property type="project" value="TreeGrafter"/>
</dbReference>
<dbReference type="AlphaFoldDB" id="A0AAD5UWY8"/>
<name>A0AAD5UWY8_9APHY</name>
<dbReference type="Proteomes" id="UP001212997">
    <property type="component" value="Unassembled WGS sequence"/>
</dbReference>
<gene>
    <name evidence="6" type="ORF">NLI96_g10964</name>
</gene>
<dbReference type="GO" id="GO:0000978">
    <property type="term" value="F:RNA polymerase II cis-regulatory region sequence-specific DNA binding"/>
    <property type="evidence" value="ECO:0007669"/>
    <property type="project" value="TreeGrafter"/>
</dbReference>
<evidence type="ECO:0000259" key="5">
    <source>
        <dbReference type="PROSITE" id="PS50118"/>
    </source>
</evidence>
<dbReference type="SUPFAM" id="SSF47095">
    <property type="entry name" value="HMG-box"/>
    <property type="match status" value="1"/>
</dbReference>
<dbReference type="GO" id="GO:0005634">
    <property type="term" value="C:nucleus"/>
    <property type="evidence" value="ECO:0007669"/>
    <property type="project" value="UniProtKB-UniRule"/>
</dbReference>
<keyword evidence="2" id="KW-0804">Transcription</keyword>
<dbReference type="InterPro" id="IPR009071">
    <property type="entry name" value="HMG_box_dom"/>
</dbReference>
<evidence type="ECO:0000256" key="1">
    <source>
        <dbReference type="ARBA" id="ARBA00023125"/>
    </source>
</evidence>
<feature type="region of interest" description="Disordered" evidence="4">
    <location>
        <begin position="64"/>
        <end position="94"/>
    </location>
</feature>
<dbReference type="GO" id="GO:0001228">
    <property type="term" value="F:DNA-binding transcription activator activity, RNA polymerase II-specific"/>
    <property type="evidence" value="ECO:0007669"/>
    <property type="project" value="TreeGrafter"/>
</dbReference>
<dbReference type="SMART" id="SM00398">
    <property type="entry name" value="HMG"/>
    <property type="match status" value="1"/>
</dbReference>
<dbReference type="InterPro" id="IPR036910">
    <property type="entry name" value="HMG_box_dom_sf"/>
</dbReference>
<dbReference type="Pfam" id="PF00505">
    <property type="entry name" value="HMG_box"/>
    <property type="match status" value="1"/>
</dbReference>
<evidence type="ECO:0000256" key="4">
    <source>
        <dbReference type="SAM" id="MobiDB-lite"/>
    </source>
</evidence>
<feature type="DNA-binding region" description="HMG box" evidence="3">
    <location>
        <begin position="11"/>
        <end position="80"/>
    </location>
</feature>
<accession>A0AAD5UWY8</accession>
<organism evidence="6 7">
    <name type="scientific">Meripilus lineatus</name>
    <dbReference type="NCBI Taxonomy" id="2056292"/>
    <lineage>
        <taxon>Eukaryota</taxon>
        <taxon>Fungi</taxon>
        <taxon>Dikarya</taxon>
        <taxon>Basidiomycota</taxon>
        <taxon>Agaricomycotina</taxon>
        <taxon>Agaricomycetes</taxon>
        <taxon>Polyporales</taxon>
        <taxon>Meripilaceae</taxon>
        <taxon>Meripilus</taxon>
    </lineage>
</organism>
<dbReference type="PROSITE" id="PS50118">
    <property type="entry name" value="HMG_BOX_2"/>
    <property type="match status" value="1"/>
</dbReference>
<dbReference type="CDD" id="cd01389">
    <property type="entry name" value="HMG-box_ROX1-like"/>
    <property type="match status" value="1"/>
</dbReference>
<reference evidence="6" key="1">
    <citation type="submission" date="2022-07" db="EMBL/GenBank/DDBJ databases">
        <title>Genome Sequence of Physisporinus lineatus.</title>
        <authorList>
            <person name="Buettner E."/>
        </authorList>
    </citation>
    <scope>NUCLEOTIDE SEQUENCE</scope>
    <source>
        <strain evidence="6">VT162</strain>
    </source>
</reference>
<evidence type="ECO:0000313" key="6">
    <source>
        <dbReference type="EMBL" id="KAJ3476724.1"/>
    </source>
</evidence>
<comment type="caution">
    <text evidence="6">The sequence shown here is derived from an EMBL/GenBank/DDBJ whole genome shotgun (WGS) entry which is preliminary data.</text>
</comment>
<keyword evidence="7" id="KW-1185">Reference proteome</keyword>
<dbReference type="InterPro" id="IPR050140">
    <property type="entry name" value="SRY-related_HMG-box_TF-like"/>
</dbReference>
<feature type="domain" description="HMG box" evidence="5">
    <location>
        <begin position="11"/>
        <end position="80"/>
    </location>
</feature>
<dbReference type="Gene3D" id="1.10.30.10">
    <property type="entry name" value="High mobility group box domain"/>
    <property type="match status" value="1"/>
</dbReference>
<dbReference type="PANTHER" id="PTHR10270">
    <property type="entry name" value="SOX TRANSCRIPTION FACTOR"/>
    <property type="match status" value="1"/>
</dbReference>
<sequence length="255" mass="28317">MKYTSSQPRHVRRPRNAFFIYKHDLYEFLRQEGHEISNQMVFNTLAGKLWRELTPIEQGVYYEKADQEKREHESKHPDYRYRPTHGENPRKGKDRLRGLRNTVAFSKSGIPPELMGRLQEHSEYDVAVDTPQPQGISPMDPGAAPSVQAAPCCSNPTTKATASFSPSDDSGPFAPIVADPLPGVCGYDDVLVSIIEECYLHFMGSSVAATSEFQTSYNNLSVDPVEVLIGKEDGCLSGIGMVSLDKRSGLSDCDT</sequence>
<keyword evidence="3" id="KW-0539">Nucleus</keyword>
<dbReference type="EMBL" id="JANAWD010000675">
    <property type="protein sequence ID" value="KAJ3476724.1"/>
    <property type="molecule type" value="Genomic_DNA"/>
</dbReference>
<keyword evidence="1 3" id="KW-0238">DNA-binding</keyword>